<dbReference type="InterPro" id="IPR057386">
    <property type="entry name" value="Tad6-like"/>
</dbReference>
<dbReference type="AlphaFoldDB" id="A0A0F9CS22"/>
<sequence length="134" mass="15174">MVIQKEVNRERQFKSGYILRTEMWSTPGCPPVEMKSCYTPDGHYIGGAPWGHRLCTIRGIRPELRTAESNTCSIGFCEREQKWYGWSHRAIYGFSIGDKVKEGDVTAEHLPIGFKAETLNDAKKMADAFARSVS</sequence>
<dbReference type="Pfam" id="PF25188">
    <property type="entry name" value="Tad6"/>
    <property type="match status" value="1"/>
</dbReference>
<evidence type="ECO:0000313" key="1">
    <source>
        <dbReference type="EMBL" id="KKL41723.1"/>
    </source>
</evidence>
<gene>
    <name evidence="1" type="ORF">LCGC14_2367440</name>
</gene>
<protein>
    <submittedName>
        <fullName evidence="1">Uncharacterized protein</fullName>
    </submittedName>
</protein>
<comment type="caution">
    <text evidence="1">The sequence shown here is derived from an EMBL/GenBank/DDBJ whole genome shotgun (WGS) entry which is preliminary data.</text>
</comment>
<accession>A0A0F9CS22</accession>
<organism evidence="1">
    <name type="scientific">marine sediment metagenome</name>
    <dbReference type="NCBI Taxonomy" id="412755"/>
    <lineage>
        <taxon>unclassified sequences</taxon>
        <taxon>metagenomes</taxon>
        <taxon>ecological metagenomes</taxon>
    </lineage>
</organism>
<dbReference type="EMBL" id="LAZR01034822">
    <property type="protein sequence ID" value="KKL41723.1"/>
    <property type="molecule type" value="Genomic_DNA"/>
</dbReference>
<reference evidence="1" key="1">
    <citation type="journal article" date="2015" name="Nature">
        <title>Complex archaea that bridge the gap between prokaryotes and eukaryotes.</title>
        <authorList>
            <person name="Spang A."/>
            <person name="Saw J.H."/>
            <person name="Jorgensen S.L."/>
            <person name="Zaremba-Niedzwiedzka K."/>
            <person name="Martijn J."/>
            <person name="Lind A.E."/>
            <person name="van Eijk R."/>
            <person name="Schleper C."/>
            <person name="Guy L."/>
            <person name="Ettema T.J."/>
        </authorList>
    </citation>
    <scope>NUCLEOTIDE SEQUENCE</scope>
</reference>
<name>A0A0F9CS22_9ZZZZ</name>
<proteinExistence type="predicted"/>